<dbReference type="OrthoDB" id="2989075at2"/>
<protein>
    <submittedName>
        <fullName evidence="1">Uncharacterized protein</fullName>
    </submittedName>
</protein>
<keyword evidence="2" id="KW-1185">Reference proteome</keyword>
<comment type="caution">
    <text evidence="1">The sequence shown here is derived from an EMBL/GenBank/DDBJ whole genome shotgun (WGS) entry which is preliminary data.</text>
</comment>
<proteinExistence type="predicted"/>
<organism evidence="1 2">
    <name type="scientific">Desulfomicrobium norvegicum (strain DSM 1741 / NCIMB 8310)</name>
    <name type="common">Desulfovibrio baculatus (strain Norway 4)</name>
    <name type="synonym">Desulfovibrio desulfuricans (strain Norway 4)</name>
    <dbReference type="NCBI Taxonomy" id="52561"/>
    <lineage>
        <taxon>Bacteria</taxon>
        <taxon>Pseudomonadati</taxon>
        <taxon>Thermodesulfobacteriota</taxon>
        <taxon>Desulfovibrionia</taxon>
        <taxon>Desulfovibrionales</taxon>
        <taxon>Desulfomicrobiaceae</taxon>
        <taxon>Desulfomicrobium</taxon>
    </lineage>
</organism>
<sequence length="139" mass="15629">MTLAPVNLHFEDSGEWYSLPEWAEYFISVGKHLASEDNSASRIVTAIVVPTRAYCAAFVSLGMIVSDAAAHDSSSAAAHFEMLFDLPIGTPVILRQSPRKALRGVLQEKWLSLFEQIRLIFRWNLRHSYIAIFTWGICS</sequence>
<dbReference type="RefSeq" id="WP_143077873.1">
    <property type="nucleotide sequence ID" value="NZ_FOTO01000005.1"/>
</dbReference>
<dbReference type="EMBL" id="FOTO01000005">
    <property type="protein sequence ID" value="SFL73949.1"/>
    <property type="molecule type" value="Genomic_DNA"/>
</dbReference>
<accession>A0A8G2F7J0</accession>
<dbReference type="Proteomes" id="UP000199581">
    <property type="component" value="Unassembled WGS sequence"/>
</dbReference>
<feature type="non-terminal residue" evidence="1">
    <location>
        <position position="139"/>
    </location>
</feature>
<gene>
    <name evidence="1" type="ORF">SAMN05421830_105236</name>
</gene>
<evidence type="ECO:0000313" key="2">
    <source>
        <dbReference type="Proteomes" id="UP000199581"/>
    </source>
</evidence>
<reference evidence="1 2" key="1">
    <citation type="submission" date="2016-10" db="EMBL/GenBank/DDBJ databases">
        <authorList>
            <person name="Varghese N."/>
            <person name="Submissions S."/>
        </authorList>
    </citation>
    <scope>NUCLEOTIDE SEQUENCE [LARGE SCALE GENOMIC DNA]</scope>
    <source>
        <strain evidence="1 2">DSM 1741</strain>
    </source>
</reference>
<name>A0A8G2F7J0_DESNO</name>
<evidence type="ECO:0000313" key="1">
    <source>
        <dbReference type="EMBL" id="SFL73949.1"/>
    </source>
</evidence>
<dbReference type="AlphaFoldDB" id="A0A8G2F7J0"/>